<name>Q4RZ00_TETNG</name>
<comment type="caution">
    <text evidence="2">The sequence shown here is derived from an EMBL/GenBank/DDBJ whole genome shotgun (WGS) entry which is preliminary data.</text>
</comment>
<evidence type="ECO:0000256" key="1">
    <source>
        <dbReference type="SAM" id="MobiDB-lite"/>
    </source>
</evidence>
<feature type="compositionally biased region" description="Low complexity" evidence="1">
    <location>
        <begin position="287"/>
        <end position="299"/>
    </location>
</feature>
<feature type="region of interest" description="Disordered" evidence="1">
    <location>
        <begin position="1"/>
        <end position="28"/>
    </location>
</feature>
<organism evidence="2">
    <name type="scientific">Tetraodon nigroviridis</name>
    <name type="common">Spotted green pufferfish</name>
    <name type="synonym">Chelonodon nigroviridis</name>
    <dbReference type="NCBI Taxonomy" id="99883"/>
    <lineage>
        <taxon>Eukaryota</taxon>
        <taxon>Metazoa</taxon>
        <taxon>Chordata</taxon>
        <taxon>Craniata</taxon>
        <taxon>Vertebrata</taxon>
        <taxon>Euteleostomi</taxon>
        <taxon>Actinopterygii</taxon>
        <taxon>Neopterygii</taxon>
        <taxon>Teleostei</taxon>
        <taxon>Neoteleostei</taxon>
        <taxon>Acanthomorphata</taxon>
        <taxon>Eupercaria</taxon>
        <taxon>Tetraodontiformes</taxon>
        <taxon>Tetradontoidea</taxon>
        <taxon>Tetraodontidae</taxon>
        <taxon>Tetraodon</taxon>
    </lineage>
</organism>
<evidence type="ECO:0000313" key="2">
    <source>
        <dbReference type="EMBL" id="CAG06382.1"/>
    </source>
</evidence>
<protein>
    <submittedName>
        <fullName evidence="2">(spotted green pufferfish) hypothetical protein</fullName>
    </submittedName>
</protein>
<dbReference type="EMBL" id="CAAE01014974">
    <property type="protein sequence ID" value="CAG06382.1"/>
    <property type="molecule type" value="Genomic_DNA"/>
</dbReference>
<dbReference type="AlphaFoldDB" id="Q4RZ00"/>
<sequence>MMTSETKFSNLEEDVLRPLSSHQTQQPDGIAEQCPHLGHISDTEFQSYNCKDFVSRAQQTLTEAVKDILNTQPEYVSVNRSGVSNSDYQVLRSSTAKDLQKVASEISAEIVQSKNSLDSQANVNCWKVVEERLKAFSFCKYVKESILMLWSALTTKYNRRHSSNQEEGLQKVLETGELLVESMSKVKGGEMLDEMEARPELFQNVVNNFNTDKHKEICGQLSDIIFQHLGPKRSMKKDIVKHVDVFMKDMYKYAQAQAQQQMDHDVVKLALERIEEATDNLYLSSPSLSNDTTEETLSSESEEDEECSCLTSVDPFEEWDNVSNHLALQITSHILGNLLPHVPASTLSSIISKMKMMLMKEFEDLDIPFRITEEHIRITVKAVLKELRKKMGNKGWIRINFVLGKQYDLIIKSIVRHLLKSQKKKSFTQVFRAKLGKLTDRILKMVQTKSWVA</sequence>
<gene>
    <name evidence="2" type="ORF">GSTENG00026716001</name>
</gene>
<feature type="region of interest" description="Disordered" evidence="1">
    <location>
        <begin position="283"/>
        <end position="303"/>
    </location>
</feature>
<accession>Q4RZ00</accession>
<reference evidence="2" key="1">
    <citation type="journal article" date="2004" name="Nature">
        <title>Genome duplication in the teleost fish Tetraodon nigroviridis reveals the early vertebrate proto-karyotype.</title>
        <authorList>
            <person name="Jaillon O."/>
            <person name="Aury J.-M."/>
            <person name="Brunet F."/>
            <person name="Petit J.-L."/>
            <person name="Stange-Thomann N."/>
            <person name="Mauceli E."/>
            <person name="Bouneau L."/>
            <person name="Fischer C."/>
            <person name="Ozouf-Costaz C."/>
            <person name="Bernot A."/>
            <person name="Nicaud S."/>
            <person name="Jaffe D."/>
            <person name="Fisher S."/>
            <person name="Lutfalla G."/>
            <person name="Dossat C."/>
            <person name="Segurens B."/>
            <person name="Dasilva C."/>
            <person name="Salanoubat M."/>
            <person name="Levy M."/>
            <person name="Boudet N."/>
            <person name="Castellano S."/>
            <person name="Anthouard V."/>
            <person name="Jubin C."/>
            <person name="Castelli V."/>
            <person name="Katinka M."/>
            <person name="Vacherie B."/>
            <person name="Biemont C."/>
            <person name="Skalli Z."/>
            <person name="Cattolico L."/>
            <person name="Poulain J."/>
            <person name="De Berardinis V."/>
            <person name="Cruaud C."/>
            <person name="Duprat S."/>
            <person name="Brottier P."/>
            <person name="Coutanceau J.-P."/>
            <person name="Gouzy J."/>
            <person name="Parra G."/>
            <person name="Lardier G."/>
            <person name="Chapple C."/>
            <person name="McKernan K.J."/>
            <person name="McEwan P."/>
            <person name="Bosak S."/>
            <person name="Kellis M."/>
            <person name="Volff J.-N."/>
            <person name="Guigo R."/>
            <person name="Zody M.C."/>
            <person name="Mesirov J."/>
            <person name="Lindblad-Toh K."/>
            <person name="Birren B."/>
            <person name="Nusbaum C."/>
            <person name="Kahn D."/>
            <person name="Robinson-Rechavi M."/>
            <person name="Laudet V."/>
            <person name="Schachter V."/>
            <person name="Quetier F."/>
            <person name="Saurin W."/>
            <person name="Scarpelli C."/>
            <person name="Wincker P."/>
            <person name="Lander E.S."/>
            <person name="Weissenbach J."/>
            <person name="Roest Crollius H."/>
        </authorList>
    </citation>
    <scope>NUCLEOTIDE SEQUENCE [LARGE SCALE GENOMIC DNA]</scope>
</reference>
<reference evidence="2" key="2">
    <citation type="submission" date="2004-02" db="EMBL/GenBank/DDBJ databases">
        <authorList>
            <consortium name="Genoscope"/>
            <consortium name="Whitehead Institute Centre for Genome Research"/>
        </authorList>
    </citation>
    <scope>NUCLEOTIDE SEQUENCE</scope>
</reference>
<dbReference type="KEGG" id="tng:GSTEN00026716G001"/>
<proteinExistence type="predicted"/>